<dbReference type="PANTHER" id="PTHR14399">
    <property type="entry name" value="P53-INDUCED PROTEIN RELATED"/>
    <property type="match status" value="1"/>
</dbReference>
<reference evidence="16" key="1">
    <citation type="submission" date="2022-03" db="EMBL/GenBank/DDBJ databases">
        <title>Genomic analyses of argali, domestic sheep and their hybrids provide insights into chromosomal evolution, heterosis and genetic basis of agronomic traits.</title>
        <authorList>
            <person name="Li M."/>
        </authorList>
    </citation>
    <scope>NUCLEOTIDE SEQUENCE</scope>
    <source>
        <strain evidence="16">CAU-MHL-2022a</strain>
        <tissue evidence="16">Skin</tissue>
    </source>
</reference>
<dbReference type="GO" id="GO:0005886">
    <property type="term" value="C:plasma membrane"/>
    <property type="evidence" value="ECO:0007669"/>
    <property type="project" value="UniProtKB-SubCell"/>
</dbReference>
<dbReference type="GO" id="GO:0098609">
    <property type="term" value="P:cell-cell adhesion"/>
    <property type="evidence" value="ECO:0007669"/>
    <property type="project" value="TreeGrafter"/>
</dbReference>
<evidence type="ECO:0000256" key="7">
    <source>
        <dbReference type="ARBA" id="ARBA00022692"/>
    </source>
</evidence>
<feature type="transmembrane region" description="Helical" evidence="15">
    <location>
        <begin position="160"/>
        <end position="182"/>
    </location>
</feature>
<evidence type="ECO:0000256" key="1">
    <source>
        <dbReference type="ARBA" id="ARBA00004496"/>
    </source>
</evidence>
<keyword evidence="11 15" id="KW-1133">Transmembrane helix</keyword>
<evidence type="ECO:0000256" key="3">
    <source>
        <dbReference type="ARBA" id="ARBA00004651"/>
    </source>
</evidence>
<evidence type="ECO:0000256" key="2">
    <source>
        <dbReference type="ARBA" id="ARBA00004568"/>
    </source>
</evidence>
<gene>
    <name evidence="16" type="ORF">MG293_010619</name>
</gene>
<evidence type="ECO:0000256" key="8">
    <source>
        <dbReference type="ARBA" id="ARBA00022703"/>
    </source>
</evidence>
<keyword evidence="17" id="KW-1185">Reference proteome</keyword>
<comment type="similarity">
    <text evidence="4">Belongs to the TMEM47 family.</text>
</comment>
<organism evidence="16 17">
    <name type="scientific">Ovis ammon polii</name>
    <dbReference type="NCBI Taxonomy" id="230172"/>
    <lineage>
        <taxon>Eukaryota</taxon>
        <taxon>Metazoa</taxon>
        <taxon>Chordata</taxon>
        <taxon>Craniata</taxon>
        <taxon>Vertebrata</taxon>
        <taxon>Euteleostomi</taxon>
        <taxon>Mammalia</taxon>
        <taxon>Eutheria</taxon>
        <taxon>Laurasiatheria</taxon>
        <taxon>Artiodactyla</taxon>
        <taxon>Ruminantia</taxon>
        <taxon>Pecora</taxon>
        <taxon>Bovidae</taxon>
        <taxon>Caprinae</taxon>
        <taxon>Ovis</taxon>
    </lineage>
</organism>
<feature type="transmembrane region" description="Helical" evidence="15">
    <location>
        <begin position="125"/>
        <end position="140"/>
    </location>
</feature>
<evidence type="ECO:0000256" key="4">
    <source>
        <dbReference type="ARBA" id="ARBA00008691"/>
    </source>
</evidence>
<keyword evidence="12 15" id="KW-0472">Membrane</keyword>
<evidence type="ECO:0000256" key="11">
    <source>
        <dbReference type="ARBA" id="ARBA00022989"/>
    </source>
</evidence>
<dbReference type="SUPFAM" id="SSF103473">
    <property type="entry name" value="MFS general substrate transporter"/>
    <property type="match status" value="1"/>
</dbReference>
<evidence type="ECO:0000313" key="17">
    <source>
        <dbReference type="Proteomes" id="UP001214576"/>
    </source>
</evidence>
<sequence>MLRCGLACERCRWILPLLLLSAIVFDIIALAGRGWLQSSDDSQTSSLWWHCLLDVCDSLMTYAWGRAAAAMLLCGFIILVICFILSFFALCGPQMLVFLRVIGGLLALAGKTVRQQFFIPICSEYQYAVFQIISLVIYPVKYTQTFNLHLNPAVTYIYNWAYGFGWAATIILIGCAFFFCCLPNYEDDLLGNAKPSNIIDTAFVKEYEYESNHIIYKTPGYLKLCKFSIKKYYSHFIAETEMEKKFSDKLHVTLMKSVTVSPVCVMSFVMNKPVEQFLSFLAVHANEPESGCLLDKEQGLPGSCAFAVAPPRCITVWREGYFLSQGSDPSKRSQHQEEKENCLCSIDYRRKSENKNYHIPPYAGTCLQQNADLLKQRKKLS</sequence>
<evidence type="ECO:0000313" key="16">
    <source>
        <dbReference type="EMBL" id="KAI4539227.1"/>
    </source>
</evidence>
<protein>
    <recommendedName>
        <fullName evidence="13">p53 apoptosis effector related to PMP-22</fullName>
    </recommendedName>
    <alternativeName>
        <fullName evidence="14">Keratinocyte-associated protein 1</fullName>
    </alternativeName>
</protein>
<keyword evidence="5" id="KW-1003">Cell membrane</keyword>
<dbReference type="InterPro" id="IPR036259">
    <property type="entry name" value="MFS_trans_sf"/>
</dbReference>
<feature type="transmembrane region" description="Helical" evidence="15">
    <location>
        <begin position="72"/>
        <end position="90"/>
    </location>
</feature>
<dbReference type="InterPro" id="IPR015664">
    <property type="entry name" value="P53_induced"/>
</dbReference>
<dbReference type="FunFam" id="1.20.140.150:FF:000014">
    <property type="entry name" value="p53 apoptosis effector related to PMP-22"/>
    <property type="match status" value="1"/>
</dbReference>
<feature type="transmembrane region" description="Helical" evidence="15">
    <location>
        <begin position="12"/>
        <end position="35"/>
    </location>
</feature>
<dbReference type="Proteomes" id="UP001214576">
    <property type="component" value="Unassembled WGS sequence"/>
</dbReference>
<keyword evidence="10" id="KW-0965">Cell junction</keyword>
<accession>A0AAD4U6K8</accession>
<dbReference type="GO" id="GO:0030057">
    <property type="term" value="C:desmosome"/>
    <property type="evidence" value="ECO:0007669"/>
    <property type="project" value="UniProtKB-SubCell"/>
</dbReference>
<dbReference type="PANTHER" id="PTHR14399:SF4">
    <property type="entry name" value="P53 APOPTOSIS EFFECTOR RELATED TO PMP-22"/>
    <property type="match status" value="1"/>
</dbReference>
<evidence type="ECO:0000256" key="15">
    <source>
        <dbReference type="SAM" id="Phobius"/>
    </source>
</evidence>
<comment type="subcellular location">
    <subcellularLocation>
        <location evidence="2">Cell junction</location>
        <location evidence="2">Desmosome</location>
    </subcellularLocation>
    <subcellularLocation>
        <location evidence="3">Cell membrane</location>
        <topology evidence="3">Multi-pass membrane protein</topology>
    </subcellularLocation>
    <subcellularLocation>
        <location evidence="1">Cytoplasm</location>
    </subcellularLocation>
</comment>
<evidence type="ECO:0000256" key="14">
    <source>
        <dbReference type="ARBA" id="ARBA00076751"/>
    </source>
</evidence>
<proteinExistence type="inferred from homology"/>
<evidence type="ECO:0000256" key="5">
    <source>
        <dbReference type="ARBA" id="ARBA00022475"/>
    </source>
</evidence>
<evidence type="ECO:0000256" key="13">
    <source>
        <dbReference type="ARBA" id="ARBA00074717"/>
    </source>
</evidence>
<keyword evidence="6" id="KW-0963">Cytoplasm</keyword>
<keyword evidence="7 15" id="KW-0812">Transmembrane</keyword>
<evidence type="ECO:0000256" key="10">
    <source>
        <dbReference type="ARBA" id="ARBA00022949"/>
    </source>
</evidence>
<evidence type="ECO:0000256" key="9">
    <source>
        <dbReference type="ARBA" id="ARBA00022889"/>
    </source>
</evidence>
<keyword evidence="8" id="KW-0053">Apoptosis</keyword>
<dbReference type="AlphaFoldDB" id="A0AAD4U6K8"/>
<evidence type="ECO:0000256" key="6">
    <source>
        <dbReference type="ARBA" id="ARBA00022490"/>
    </source>
</evidence>
<dbReference type="GO" id="GO:0005737">
    <property type="term" value="C:cytoplasm"/>
    <property type="evidence" value="ECO:0007669"/>
    <property type="project" value="UniProtKB-SubCell"/>
</dbReference>
<dbReference type="GO" id="GO:0006915">
    <property type="term" value="P:apoptotic process"/>
    <property type="evidence" value="ECO:0007669"/>
    <property type="project" value="UniProtKB-KW"/>
</dbReference>
<dbReference type="EMBL" id="JAKZEL010000011">
    <property type="protein sequence ID" value="KAI4539227.1"/>
    <property type="molecule type" value="Genomic_DNA"/>
</dbReference>
<keyword evidence="9" id="KW-0130">Cell adhesion</keyword>
<name>A0AAD4U6K8_OVIAM</name>
<dbReference type="Gene3D" id="1.20.140.150">
    <property type="match status" value="1"/>
</dbReference>
<feature type="transmembrane region" description="Helical" evidence="15">
    <location>
        <begin position="96"/>
        <end position="113"/>
    </location>
</feature>
<comment type="caution">
    <text evidence="16">The sequence shown here is derived from an EMBL/GenBank/DDBJ whole genome shotgun (WGS) entry which is preliminary data.</text>
</comment>
<evidence type="ECO:0000256" key="12">
    <source>
        <dbReference type="ARBA" id="ARBA00023136"/>
    </source>
</evidence>